<evidence type="ECO:0000313" key="3">
    <source>
        <dbReference type="Proteomes" id="UP000657075"/>
    </source>
</evidence>
<dbReference type="Proteomes" id="UP000657075">
    <property type="component" value="Unassembled WGS sequence"/>
</dbReference>
<accession>A0A830EAA2</accession>
<dbReference type="EMBL" id="AP026830">
    <property type="protein sequence ID" value="BDR92679.1"/>
    <property type="molecule type" value="Genomic_DNA"/>
</dbReference>
<gene>
    <name evidence="2" type="ORF">GCM10007112_21750</name>
    <name evidence="1" type="ORF">Vsou_17720</name>
</gene>
<reference evidence="2" key="2">
    <citation type="submission" date="2020-09" db="EMBL/GenBank/DDBJ databases">
        <authorList>
            <person name="Sun Q."/>
            <person name="Ohkuma M."/>
        </authorList>
    </citation>
    <scope>NUCLEOTIDE SEQUENCE</scope>
    <source>
        <strain evidence="2">JCM 11219</strain>
    </source>
</reference>
<reference evidence="4" key="3">
    <citation type="submission" date="2022-09" db="EMBL/GenBank/DDBJ databases">
        <title>Complete genome sequence of Vulcanisaeta souniana.</title>
        <authorList>
            <person name="Kato S."/>
            <person name="Itoh T."/>
            <person name="Ohkuma M."/>
        </authorList>
    </citation>
    <scope>NUCLEOTIDE SEQUENCE [LARGE SCALE GENOMIC DNA]</scope>
    <source>
        <strain evidence="4">JCM 11219</strain>
    </source>
</reference>
<sequence length="97" mass="11241">MRLSDMARIFRDFEIITLMRDPMEPGVFLKARKPMNWRPADLSNIELYSMILGRRTRDIPSLDGMPILRRVTLTILNLRLASTMPGALRRLLTRAVS</sequence>
<reference evidence="2" key="1">
    <citation type="journal article" date="2014" name="Int. J. Syst. Evol. Microbiol.">
        <title>Complete genome sequence of Corynebacterium casei LMG S-19264T (=DSM 44701T), isolated from a smear-ripened cheese.</title>
        <authorList>
            <consortium name="US DOE Joint Genome Institute (JGI-PGF)"/>
            <person name="Walter F."/>
            <person name="Albersmeier A."/>
            <person name="Kalinowski J."/>
            <person name="Ruckert C."/>
        </authorList>
    </citation>
    <scope>NUCLEOTIDE SEQUENCE</scope>
    <source>
        <strain evidence="2">JCM 11219</strain>
    </source>
</reference>
<dbReference type="EMBL" id="BMNM01000011">
    <property type="protein sequence ID" value="GGI84444.1"/>
    <property type="molecule type" value="Genomic_DNA"/>
</dbReference>
<name>A0A830EAA2_9CREN</name>
<proteinExistence type="predicted"/>
<evidence type="ECO:0000313" key="4">
    <source>
        <dbReference type="Proteomes" id="UP001060771"/>
    </source>
</evidence>
<dbReference type="AlphaFoldDB" id="A0A830EAA2"/>
<evidence type="ECO:0000313" key="1">
    <source>
        <dbReference type="EMBL" id="BDR92679.1"/>
    </source>
</evidence>
<dbReference type="Proteomes" id="UP001060771">
    <property type="component" value="Chromosome"/>
</dbReference>
<keyword evidence="4" id="KW-1185">Reference proteome</keyword>
<evidence type="ECO:0000313" key="2">
    <source>
        <dbReference type="EMBL" id="GGI84444.1"/>
    </source>
</evidence>
<reference evidence="1" key="4">
    <citation type="journal article" date="2023" name="Microbiol. Resour. Announc.">
        <title>Complete Genome Sequence of Vulcanisaeta souniana Strain IC-059, a Hyperthermophilic Archaeon Isolated from Hot Spring Water in Japan.</title>
        <authorList>
            <person name="Kato S."/>
            <person name="Itoh T."/>
            <person name="Wu L."/>
            <person name="Ma J."/>
            <person name="Ohkuma M."/>
        </authorList>
    </citation>
    <scope>NUCLEOTIDE SEQUENCE</scope>
    <source>
        <strain evidence="1">JCM 11219</strain>
    </source>
</reference>
<protein>
    <submittedName>
        <fullName evidence="2">Uncharacterized protein</fullName>
    </submittedName>
</protein>
<organism evidence="2 3">
    <name type="scientific">Vulcanisaeta souniana JCM 11219</name>
    <dbReference type="NCBI Taxonomy" id="1293586"/>
    <lineage>
        <taxon>Archaea</taxon>
        <taxon>Thermoproteota</taxon>
        <taxon>Thermoprotei</taxon>
        <taxon>Thermoproteales</taxon>
        <taxon>Thermoproteaceae</taxon>
        <taxon>Vulcanisaeta</taxon>
    </lineage>
</organism>